<dbReference type="AlphaFoldDB" id="X1D7D2"/>
<gene>
    <name evidence="2" type="ORF">S01H4_58628</name>
</gene>
<organism evidence="2">
    <name type="scientific">marine sediment metagenome</name>
    <dbReference type="NCBI Taxonomy" id="412755"/>
    <lineage>
        <taxon>unclassified sequences</taxon>
        <taxon>metagenomes</taxon>
        <taxon>ecological metagenomes</taxon>
    </lineage>
</organism>
<reference evidence="2" key="1">
    <citation type="journal article" date="2014" name="Front. Microbiol.">
        <title>High frequency of phylogenetically diverse reductive dehalogenase-homologous genes in deep subseafloor sedimentary metagenomes.</title>
        <authorList>
            <person name="Kawai M."/>
            <person name="Futagami T."/>
            <person name="Toyoda A."/>
            <person name="Takaki Y."/>
            <person name="Nishi S."/>
            <person name="Hori S."/>
            <person name="Arai W."/>
            <person name="Tsubouchi T."/>
            <person name="Morono Y."/>
            <person name="Uchiyama I."/>
            <person name="Ito T."/>
            <person name="Fujiyama A."/>
            <person name="Inagaki F."/>
            <person name="Takami H."/>
        </authorList>
    </citation>
    <scope>NUCLEOTIDE SEQUENCE</scope>
    <source>
        <strain evidence="2">Expedition CK06-06</strain>
    </source>
</reference>
<evidence type="ECO:0000313" key="2">
    <source>
        <dbReference type="EMBL" id="GAH16127.1"/>
    </source>
</evidence>
<evidence type="ECO:0000256" key="1">
    <source>
        <dbReference type="SAM" id="MobiDB-lite"/>
    </source>
</evidence>
<dbReference type="EMBL" id="BART01034271">
    <property type="protein sequence ID" value="GAH16127.1"/>
    <property type="molecule type" value="Genomic_DNA"/>
</dbReference>
<sequence length="49" mass="5841">MSDELFDNGGRRSGIDRRQFTYAIHIPERRSDMDRRSSVDRRLEARTSK</sequence>
<accession>X1D7D2</accession>
<protein>
    <submittedName>
        <fullName evidence="2">Uncharacterized protein</fullName>
    </submittedName>
</protein>
<comment type="caution">
    <text evidence="2">The sequence shown here is derived from an EMBL/GenBank/DDBJ whole genome shotgun (WGS) entry which is preliminary data.</text>
</comment>
<proteinExistence type="predicted"/>
<feature type="region of interest" description="Disordered" evidence="1">
    <location>
        <begin position="29"/>
        <end position="49"/>
    </location>
</feature>
<name>X1D7D2_9ZZZZ</name>